<organism evidence="3 4">
    <name type="scientific">Yoonia sediminilitoris</name>
    <dbReference type="NCBI Taxonomy" id="1286148"/>
    <lineage>
        <taxon>Bacteria</taxon>
        <taxon>Pseudomonadati</taxon>
        <taxon>Pseudomonadota</taxon>
        <taxon>Alphaproteobacteria</taxon>
        <taxon>Rhodobacterales</taxon>
        <taxon>Paracoccaceae</taxon>
        <taxon>Yoonia</taxon>
    </lineage>
</organism>
<dbReference type="Pfam" id="PF01476">
    <property type="entry name" value="LysM"/>
    <property type="match status" value="1"/>
</dbReference>
<evidence type="ECO:0000313" key="4">
    <source>
        <dbReference type="Proteomes" id="UP000244523"/>
    </source>
</evidence>
<gene>
    <name evidence="3" type="ORF">C8N45_108123</name>
</gene>
<keyword evidence="1" id="KW-1133">Transmembrane helix</keyword>
<dbReference type="OrthoDB" id="370541at2"/>
<dbReference type="InterPro" id="IPR036779">
    <property type="entry name" value="LysM_dom_sf"/>
</dbReference>
<dbReference type="AlphaFoldDB" id="A0A2T6KDT7"/>
<dbReference type="Proteomes" id="UP000244523">
    <property type="component" value="Unassembled WGS sequence"/>
</dbReference>
<keyword evidence="1" id="KW-0812">Transmembrane</keyword>
<keyword evidence="1" id="KW-0472">Membrane</keyword>
<keyword evidence="4" id="KW-1185">Reference proteome</keyword>
<dbReference type="EMBL" id="QBUD01000008">
    <property type="protein sequence ID" value="PUB13202.1"/>
    <property type="molecule type" value="Genomic_DNA"/>
</dbReference>
<dbReference type="InterPro" id="IPR052196">
    <property type="entry name" value="Bact_Kbp"/>
</dbReference>
<reference evidence="3 4" key="1">
    <citation type="submission" date="2018-04" db="EMBL/GenBank/DDBJ databases">
        <title>Genomic Encyclopedia of Archaeal and Bacterial Type Strains, Phase II (KMG-II): from individual species to whole genera.</title>
        <authorList>
            <person name="Goeker M."/>
        </authorList>
    </citation>
    <scope>NUCLEOTIDE SEQUENCE [LARGE SCALE GENOMIC DNA]</scope>
    <source>
        <strain evidence="3 4">DSM 29955</strain>
    </source>
</reference>
<protein>
    <submittedName>
        <fullName evidence="3">LysM domain-containing protein</fullName>
    </submittedName>
</protein>
<accession>A0A2T6KDT7</accession>
<proteinExistence type="predicted"/>
<dbReference type="CDD" id="cd00118">
    <property type="entry name" value="LysM"/>
    <property type="match status" value="1"/>
</dbReference>
<comment type="caution">
    <text evidence="3">The sequence shown here is derived from an EMBL/GenBank/DDBJ whole genome shotgun (WGS) entry which is preliminary data.</text>
</comment>
<evidence type="ECO:0000313" key="3">
    <source>
        <dbReference type="EMBL" id="PUB13202.1"/>
    </source>
</evidence>
<evidence type="ECO:0000259" key="2">
    <source>
        <dbReference type="PROSITE" id="PS51782"/>
    </source>
</evidence>
<feature type="domain" description="LysM" evidence="2">
    <location>
        <begin position="356"/>
        <end position="405"/>
    </location>
</feature>
<dbReference type="PANTHER" id="PTHR34700">
    <property type="entry name" value="POTASSIUM BINDING PROTEIN KBP"/>
    <property type="match status" value="1"/>
</dbReference>
<dbReference type="PANTHER" id="PTHR34700:SF4">
    <property type="entry name" value="PHAGE-LIKE ELEMENT PBSX PROTEIN XKDP"/>
    <property type="match status" value="1"/>
</dbReference>
<name>A0A2T6KDT7_9RHOB</name>
<feature type="transmembrane region" description="Helical" evidence="1">
    <location>
        <begin position="27"/>
        <end position="45"/>
    </location>
</feature>
<dbReference type="PROSITE" id="PS51782">
    <property type="entry name" value="LYSM"/>
    <property type="match status" value="1"/>
</dbReference>
<dbReference type="InterPro" id="IPR018392">
    <property type="entry name" value="LysM"/>
</dbReference>
<evidence type="ECO:0000256" key="1">
    <source>
        <dbReference type="SAM" id="Phobius"/>
    </source>
</evidence>
<dbReference type="SMART" id="SM00257">
    <property type="entry name" value="LysM"/>
    <property type="match status" value="1"/>
</dbReference>
<sequence>MSHACAKGCVSVSDTGETQAISQGVRLALGAVAAVLIAAAGYFFFPVETPAPSAPMTVAAPAAVDPPATPPAPVAIAEAPDAEAEKPAPPVFDTFRVEPDGSMVVAGRAEPSQIVDIMLADSAIDRVTSDMSGSFVSFPVASPSEAPRTLSLIADPDGAAIRSEVSYIVSPIAPPRSVLADAPGATVAPSAAPAPAMPGNDDTADVPVAIVEAAQAPVTNSAPTLPTVLQADGAGIRVVQSAPKAPATADDPDVALDAITYDPNGAVQISGRASGDGAVQIYLDNAPVSASAVTEGGDWKIELPDIKTGVYTLRIDEVDETGDVVSRLETPFKREVAQDVADALAAELAQEGSDVAVRTVQPGSTLWAIAEENLGHGLFFVEVYAANSDLIKDPDLIYPGQILSIPQRNE</sequence>
<dbReference type="Gene3D" id="3.10.350.10">
    <property type="entry name" value="LysM domain"/>
    <property type="match status" value="1"/>
</dbReference>